<dbReference type="OMA" id="EACKPAP"/>
<evidence type="ECO:0000313" key="3">
    <source>
        <dbReference type="Proteomes" id="UP000092993"/>
    </source>
</evidence>
<evidence type="ECO:0000313" key="2">
    <source>
        <dbReference type="EMBL" id="OBZ71680.1"/>
    </source>
</evidence>
<comment type="caution">
    <text evidence="2">The sequence shown here is derived from an EMBL/GenBank/DDBJ whole genome shotgun (WGS) entry which is preliminary data.</text>
</comment>
<dbReference type="AlphaFoldDB" id="A0A1C7M409"/>
<dbReference type="Gene3D" id="2.60.120.620">
    <property type="entry name" value="q2cbj1_9rhob like domain"/>
    <property type="match status" value="1"/>
</dbReference>
<reference evidence="2 3" key="1">
    <citation type="submission" date="2016-03" db="EMBL/GenBank/DDBJ databases">
        <title>Whole genome sequencing of Grifola frondosa 9006-11.</title>
        <authorList>
            <person name="Min B."/>
            <person name="Park H."/>
            <person name="Kim J.-G."/>
            <person name="Cho H."/>
            <person name="Oh Y.-L."/>
            <person name="Kong W.-S."/>
            <person name="Choi I.-G."/>
        </authorList>
    </citation>
    <scope>NUCLEOTIDE SEQUENCE [LARGE SCALE GENOMIC DNA]</scope>
    <source>
        <strain evidence="2 3">9006-11</strain>
    </source>
</reference>
<dbReference type="InterPro" id="IPR044862">
    <property type="entry name" value="Pro_4_hyd_alph_FE2OG_OXY"/>
</dbReference>
<name>A0A1C7M409_GRIFR</name>
<dbReference type="EMBL" id="LUGG01000011">
    <property type="protein sequence ID" value="OBZ71680.1"/>
    <property type="molecule type" value="Genomic_DNA"/>
</dbReference>
<evidence type="ECO:0000259" key="1">
    <source>
        <dbReference type="Pfam" id="PF13640"/>
    </source>
</evidence>
<sequence length="421" mass="47244">MLLLRARWGRSHSRHVTLPQGISCFLDEWGPRIRCGLVDEQLQRLRSTLSDKPPFCSGILPLSPENFILFYGKDSHARRVDLLNASEDDLARLTEACDPATFGVAQQDVFDETYRKALKLDSANFAVKLDAASSGLLEIIRVGLLEEHEETKAISAELYKLNVYGKGSFFKAHKDTPRGETMFGSLVITFPTPHDGGALALRHNDKEWTIDASHALSNQQRPCVAYVAFYSDVEHEVALITSGYRVTITYNLYFAEHPPSIAATAIPQLSTHESELRAVFQSLLGDPTFLPEGGHLGFGLRHQYPIPIVPSRWKKNAPDVLKDLARCLKGSDAVLSAVCRDLGLDASLKMIFKDKEKLLLVMCDRAVNLKDDGQVESCLYWHLEQCYGGQAVGYLEDARYRRDYYANEGRRNQSSIYRFLG</sequence>
<dbReference type="PANTHER" id="PTHR33099">
    <property type="entry name" value="FE2OG DIOXYGENASE DOMAIN-CONTAINING PROTEIN"/>
    <property type="match status" value="1"/>
</dbReference>
<dbReference type="OrthoDB" id="27483at2759"/>
<dbReference type="STRING" id="5627.A0A1C7M409"/>
<dbReference type="Proteomes" id="UP000092993">
    <property type="component" value="Unassembled WGS sequence"/>
</dbReference>
<dbReference type="PANTHER" id="PTHR33099:SF14">
    <property type="entry name" value="PROLYL 4-HYDROXYLASE ALPHA SUBUNIT FE(2+) 2OG DIOXYGENASE DOMAIN-CONTAINING PROTEIN"/>
    <property type="match status" value="1"/>
</dbReference>
<proteinExistence type="predicted"/>
<organism evidence="2 3">
    <name type="scientific">Grifola frondosa</name>
    <name type="common">Maitake</name>
    <name type="synonym">Polyporus frondosus</name>
    <dbReference type="NCBI Taxonomy" id="5627"/>
    <lineage>
        <taxon>Eukaryota</taxon>
        <taxon>Fungi</taxon>
        <taxon>Dikarya</taxon>
        <taxon>Basidiomycota</taxon>
        <taxon>Agaricomycotina</taxon>
        <taxon>Agaricomycetes</taxon>
        <taxon>Polyporales</taxon>
        <taxon>Grifolaceae</taxon>
        <taxon>Grifola</taxon>
    </lineage>
</organism>
<dbReference type="Pfam" id="PF13640">
    <property type="entry name" value="2OG-FeII_Oxy_3"/>
    <property type="match status" value="1"/>
</dbReference>
<feature type="domain" description="Prolyl 4-hydroxylase alpha subunit Fe(2+) 2OG dioxygenase" evidence="1">
    <location>
        <begin position="160"/>
        <end position="252"/>
    </location>
</feature>
<protein>
    <recommendedName>
        <fullName evidence="1">Prolyl 4-hydroxylase alpha subunit Fe(2+) 2OG dioxygenase domain-containing protein</fullName>
    </recommendedName>
</protein>
<accession>A0A1C7M409</accession>
<keyword evidence="3" id="KW-1185">Reference proteome</keyword>
<gene>
    <name evidence="2" type="ORF">A0H81_08870</name>
</gene>